<comment type="caution">
    <text evidence="2">The sequence shown here is derived from an EMBL/GenBank/DDBJ whole genome shotgun (WGS) entry which is preliminary data.</text>
</comment>
<evidence type="ECO:0000256" key="1">
    <source>
        <dbReference type="SAM" id="MobiDB-lite"/>
    </source>
</evidence>
<feature type="region of interest" description="Disordered" evidence="1">
    <location>
        <begin position="114"/>
        <end position="159"/>
    </location>
</feature>
<gene>
    <name evidence="2" type="ORF">MG293_010190</name>
</gene>
<evidence type="ECO:0000313" key="2">
    <source>
        <dbReference type="EMBL" id="KAI4539795.1"/>
    </source>
</evidence>
<evidence type="ECO:0000313" key="3">
    <source>
        <dbReference type="Proteomes" id="UP001214576"/>
    </source>
</evidence>
<reference evidence="2" key="1">
    <citation type="submission" date="2022-03" db="EMBL/GenBank/DDBJ databases">
        <title>Genomic analyses of argali, domestic sheep and their hybrids provide insights into chromosomal evolution, heterosis and genetic basis of agronomic traits.</title>
        <authorList>
            <person name="Li M."/>
        </authorList>
    </citation>
    <scope>NUCLEOTIDE SEQUENCE</scope>
    <source>
        <strain evidence="2">CAU-MHL-2022a</strain>
        <tissue evidence="2">Skin</tissue>
    </source>
</reference>
<dbReference type="EMBL" id="JAKZEL010000010">
    <property type="protein sequence ID" value="KAI4539795.1"/>
    <property type="molecule type" value="Genomic_DNA"/>
</dbReference>
<keyword evidence="3" id="KW-1185">Reference proteome</keyword>
<dbReference type="Proteomes" id="UP001214576">
    <property type="component" value="Unassembled WGS sequence"/>
</dbReference>
<sequence length="233" mass="25940">MVCHHQPGHSSIFFFTYLMGLSGTKQSECRKPGFHKQTDAKFRPVFRSIAKLCFLLGVDFRAVLYCQDLNQVYPPQTRPGYRFLLHFLAPLLSSEDTTKGALLISGLPVTSLGTEDTDPVTSVPRNRPEENSSCGLERENKSKGTQQPDEQCGAGCGEKEGFGDERTQVEEKENQVFSLQKVLALKDLKIFANARFREYLQIYEIVKNTGADSGSISKSDRLVVVVQVAREGG</sequence>
<feature type="compositionally biased region" description="Polar residues" evidence="1">
    <location>
        <begin position="114"/>
        <end position="124"/>
    </location>
</feature>
<feature type="compositionally biased region" description="Basic and acidic residues" evidence="1">
    <location>
        <begin position="126"/>
        <end position="142"/>
    </location>
</feature>
<organism evidence="2 3">
    <name type="scientific">Ovis ammon polii</name>
    <dbReference type="NCBI Taxonomy" id="230172"/>
    <lineage>
        <taxon>Eukaryota</taxon>
        <taxon>Metazoa</taxon>
        <taxon>Chordata</taxon>
        <taxon>Craniata</taxon>
        <taxon>Vertebrata</taxon>
        <taxon>Euteleostomi</taxon>
        <taxon>Mammalia</taxon>
        <taxon>Eutheria</taxon>
        <taxon>Laurasiatheria</taxon>
        <taxon>Artiodactyla</taxon>
        <taxon>Ruminantia</taxon>
        <taxon>Pecora</taxon>
        <taxon>Bovidae</taxon>
        <taxon>Caprinae</taxon>
        <taxon>Ovis</taxon>
    </lineage>
</organism>
<proteinExistence type="predicted"/>
<dbReference type="AlphaFoldDB" id="A0AAD4UA24"/>
<protein>
    <submittedName>
        <fullName evidence="2">Uncharacterized protein</fullName>
    </submittedName>
</protein>
<name>A0AAD4UA24_OVIAM</name>
<accession>A0AAD4UA24</accession>